<keyword evidence="2" id="KW-1185">Reference proteome</keyword>
<dbReference type="AlphaFoldDB" id="A0A0F5JQG1"/>
<accession>A0A0F5JQG1</accession>
<sequence>MKKTCTNIDYKVLLEPTGDPFIDSGGYVLKALSDYYPEYDVLELIMLATKIYVDNWDAKINPFFLNSKITQPAFKVEKKKEETKLYFLGLLEETLPYIIGHCRVTGKKTKLFPAGRDNTVLSGSGTFVNFHNSFDTGIMLSKEALIRYHFLPLGCELLQGRVCVISSTNQPTTELYAKECCDRILYDLGQNASQGLLRNESRSPGTAIFRFLDKVLIHYADNNTGSEYITLYHFTNFGASPDVQIYTLPSQAFNFYKETRKAQYKANWNIFVNHHYRCSDYKKIQYNDEANSFIALDKKQEISINEDDFKFWRNTIYDKLLIGANIISDVRKWSIHHHFDLDLLECYLINIQNMKKETVDKINQIADFILSYNSEVDMKKVLTKLNGVKNPYLLRRFVLKVIEDNYKRGNEMPLVTVEDYVDFLFPDSNSWMETRDVLLISIYQKLHERHLTVEVEETTFDEKEFGDDEI</sequence>
<reference evidence="1 2" key="1">
    <citation type="submission" date="2013-04" db="EMBL/GenBank/DDBJ databases">
        <title>The Genome Sequence of Parabacteroides gordonii DSM 23371.</title>
        <authorList>
            <consortium name="The Broad Institute Genomics Platform"/>
            <person name="Earl A."/>
            <person name="Ward D."/>
            <person name="Feldgarden M."/>
            <person name="Gevers D."/>
            <person name="Martens E."/>
            <person name="Sakamoto M."/>
            <person name="Benno Y."/>
            <person name="Suzuki N."/>
            <person name="Matsunaga N."/>
            <person name="Koshihara K."/>
            <person name="Seki M."/>
            <person name="Komiya H."/>
            <person name="Walker B."/>
            <person name="Young S."/>
            <person name="Zeng Q."/>
            <person name="Gargeya S."/>
            <person name="Fitzgerald M."/>
            <person name="Haas B."/>
            <person name="Abouelleil A."/>
            <person name="Allen A.W."/>
            <person name="Alvarado L."/>
            <person name="Arachchi H.M."/>
            <person name="Berlin A.M."/>
            <person name="Chapman S.B."/>
            <person name="Gainer-Dewar J."/>
            <person name="Goldberg J."/>
            <person name="Griggs A."/>
            <person name="Gujja S."/>
            <person name="Hansen M."/>
            <person name="Howarth C."/>
            <person name="Imamovic A."/>
            <person name="Ireland A."/>
            <person name="Larimer J."/>
            <person name="McCowan C."/>
            <person name="Murphy C."/>
            <person name="Pearson M."/>
            <person name="Poon T.W."/>
            <person name="Priest M."/>
            <person name="Roberts A."/>
            <person name="Saif S."/>
            <person name="Shea T."/>
            <person name="Sisk P."/>
            <person name="Sykes S."/>
            <person name="Wortman J."/>
            <person name="Nusbaum C."/>
            <person name="Birren B."/>
        </authorList>
    </citation>
    <scope>NUCLEOTIDE SEQUENCE [LARGE SCALE GENOMIC DNA]</scope>
    <source>
        <strain evidence="1 2">MS-1</strain>
    </source>
</reference>
<organism evidence="1 2">
    <name type="scientific">Parabacteroides gordonii MS-1 = DSM 23371</name>
    <dbReference type="NCBI Taxonomy" id="1203610"/>
    <lineage>
        <taxon>Bacteria</taxon>
        <taxon>Pseudomonadati</taxon>
        <taxon>Bacteroidota</taxon>
        <taxon>Bacteroidia</taxon>
        <taxon>Bacteroidales</taxon>
        <taxon>Tannerellaceae</taxon>
        <taxon>Parabacteroides</taxon>
    </lineage>
</organism>
<dbReference type="RefSeq" id="WP_044192211.1">
    <property type="nucleotide sequence ID" value="NZ_AUAE01000019.1"/>
</dbReference>
<dbReference type="STRING" id="1203610.HMPREF1536_00628"/>
<protein>
    <recommendedName>
        <fullName evidence="3">Type I-B CRISPR-associated protein Cas8b1/Cst1</fullName>
    </recommendedName>
</protein>
<proteinExistence type="predicted"/>
<dbReference type="HOGENOM" id="CLU_032781_0_0_10"/>
<comment type="caution">
    <text evidence="1">The sequence shown here is derived from an EMBL/GenBank/DDBJ whole genome shotgun (WGS) entry which is preliminary data.</text>
</comment>
<evidence type="ECO:0000313" key="1">
    <source>
        <dbReference type="EMBL" id="KKB59647.1"/>
    </source>
</evidence>
<evidence type="ECO:0008006" key="3">
    <source>
        <dbReference type="Google" id="ProtNLM"/>
    </source>
</evidence>
<dbReference type="Proteomes" id="UP000033035">
    <property type="component" value="Unassembled WGS sequence"/>
</dbReference>
<name>A0A0F5JQG1_9BACT</name>
<dbReference type="EMBL" id="AQHW01000003">
    <property type="protein sequence ID" value="KKB59647.1"/>
    <property type="molecule type" value="Genomic_DNA"/>
</dbReference>
<gene>
    <name evidence="1" type="ORF">HMPREF1536_00628</name>
</gene>
<dbReference type="PATRIC" id="fig|1203610.3.peg.648"/>
<evidence type="ECO:0000313" key="2">
    <source>
        <dbReference type="Proteomes" id="UP000033035"/>
    </source>
</evidence>